<evidence type="ECO:0000313" key="2">
    <source>
        <dbReference type="Proteomes" id="UP000215738"/>
    </source>
</evidence>
<organism evidence="1 2">
    <name type="scientific">Actinobacillus seminis</name>
    <dbReference type="NCBI Taxonomy" id="722"/>
    <lineage>
        <taxon>Bacteria</taxon>
        <taxon>Pseudomonadati</taxon>
        <taxon>Pseudomonadota</taxon>
        <taxon>Gammaproteobacteria</taxon>
        <taxon>Pasteurellales</taxon>
        <taxon>Pasteurellaceae</taxon>
        <taxon>Actinobacillus</taxon>
    </lineage>
</organism>
<sequence>MAFYAYDAFRLNKPRPRKLIGKFQRFYAFDELLKQLIIRDVKLKYFIASNSIEELKKLNVPIINETCQSKCQLFMHKDNQFIIALEEEEVELRDQWLQYFSK</sequence>
<name>A0ABX4FP26_9PAST</name>
<gene>
    <name evidence="1" type="ORF">CFY87_02910</name>
</gene>
<proteinExistence type="predicted"/>
<dbReference type="EMBL" id="NLFK01000002">
    <property type="protein sequence ID" value="OZN25565.1"/>
    <property type="molecule type" value="Genomic_DNA"/>
</dbReference>
<accession>A0ABX4FP26</accession>
<reference evidence="1 2" key="1">
    <citation type="submission" date="2017-07" db="EMBL/GenBank/DDBJ databases">
        <title>Virulence factors identified in Actinobacillus seminis.</title>
        <authorList>
            <person name="Negrete-Abascal E."/>
            <person name="Vaca-Pacheco S."/>
            <person name="Montes-Garcia F."/>
            <person name="Leyto-Gil A.M."/>
            <person name="Fragoso-Garcia E."/>
            <person name="Carvente-Garcia R."/>
            <person name="Perez-Agueros S."/>
            <person name="Castelan-Sanchez H.G."/>
            <person name="Garcia-Molina A."/>
            <person name="Villamar T.E."/>
            <person name="Vazquez-Cruz C."/>
        </authorList>
    </citation>
    <scope>NUCLEOTIDE SEQUENCE [LARGE SCALE GENOMIC DNA]</scope>
    <source>
        <strain evidence="1 2">ATCC 15768</strain>
    </source>
</reference>
<comment type="caution">
    <text evidence="1">The sequence shown here is derived from an EMBL/GenBank/DDBJ whole genome shotgun (WGS) entry which is preliminary data.</text>
</comment>
<protein>
    <submittedName>
        <fullName evidence="1">Uncharacterized protein</fullName>
    </submittedName>
</protein>
<dbReference type="Proteomes" id="UP000215738">
    <property type="component" value="Unassembled WGS sequence"/>
</dbReference>
<evidence type="ECO:0000313" key="1">
    <source>
        <dbReference type="EMBL" id="OZN25565.1"/>
    </source>
</evidence>
<keyword evidence="2" id="KW-1185">Reference proteome</keyword>